<dbReference type="Proteomes" id="UP000262832">
    <property type="component" value="Chromosome II"/>
</dbReference>
<protein>
    <submittedName>
        <fullName evidence="1">Uncharacterized protein</fullName>
    </submittedName>
</protein>
<evidence type="ECO:0000313" key="1">
    <source>
        <dbReference type="EMBL" id="AXY03614.1"/>
    </source>
</evidence>
<organism evidence="1 2">
    <name type="scientific">Vibrio alfacsensis</name>
    <dbReference type="NCBI Taxonomy" id="1074311"/>
    <lineage>
        <taxon>Bacteria</taxon>
        <taxon>Pseudomonadati</taxon>
        <taxon>Pseudomonadota</taxon>
        <taxon>Gammaproteobacteria</taxon>
        <taxon>Vibrionales</taxon>
        <taxon>Vibrionaceae</taxon>
        <taxon>Vibrio</taxon>
    </lineage>
</organism>
<accession>A0ABN5PKA8</accession>
<dbReference type="RefSeq" id="WP_128812605.1">
    <property type="nucleotide sequence ID" value="NZ_CP032094.1"/>
</dbReference>
<keyword evidence="2" id="KW-1185">Reference proteome</keyword>
<gene>
    <name evidence="1" type="ORF">D1115_16885</name>
</gene>
<sequence>MIHHILSAYYGEIYGISFFNQYLKRHSHTQQTELWQTLIDVEILTAEKLKPVLIMHDIDVESRNKEMQEKGRLDAEKWIELPWDDLISTLLSWVEPYEIKYRKWNENTQEFADLEPNSNPESTAFQIIAEHETAIYQCLKQYHSGKSSLPILEAFLTKYR</sequence>
<evidence type="ECO:0000313" key="2">
    <source>
        <dbReference type="Proteomes" id="UP000262832"/>
    </source>
</evidence>
<name>A0ABN5PKA8_9VIBR</name>
<proteinExistence type="predicted"/>
<dbReference type="EMBL" id="CP032094">
    <property type="protein sequence ID" value="AXY03614.1"/>
    <property type="molecule type" value="Genomic_DNA"/>
</dbReference>
<reference evidence="1 2" key="1">
    <citation type="submission" date="2018-08" db="EMBL/GenBank/DDBJ databases">
        <title>Genomic taxonomy of the Vibrionaceae family.</title>
        <authorList>
            <person name="Gomez-Gil B."/>
            <person name="Tanaka M."/>
            <person name="Sawabe T."/>
            <person name="Enciso-Ibarra K."/>
        </authorList>
    </citation>
    <scope>NUCLEOTIDE SEQUENCE [LARGE SCALE GENOMIC DNA]</scope>
    <source>
        <strain evidence="1 2">CAIM 1831</strain>
    </source>
</reference>